<evidence type="ECO:0000256" key="1">
    <source>
        <dbReference type="SAM" id="MobiDB-lite"/>
    </source>
</evidence>
<feature type="region of interest" description="Disordered" evidence="1">
    <location>
        <begin position="88"/>
        <end position="112"/>
    </location>
</feature>
<dbReference type="EMBL" id="UYSG01001216">
    <property type="protein sequence ID" value="VDL38317.1"/>
    <property type="molecule type" value="Genomic_DNA"/>
</dbReference>
<feature type="compositionally biased region" description="Polar residues" evidence="1">
    <location>
        <begin position="234"/>
        <end position="244"/>
    </location>
</feature>
<dbReference type="WBParaSite" id="HDID_0000374501-mRNA-1">
    <property type="protein sequence ID" value="HDID_0000374501-mRNA-1"/>
    <property type="gene ID" value="HDID_0000374501"/>
</dbReference>
<reference evidence="2 3" key="2">
    <citation type="submission" date="2018-11" db="EMBL/GenBank/DDBJ databases">
        <authorList>
            <consortium name="Pathogen Informatics"/>
        </authorList>
    </citation>
    <scope>NUCLEOTIDE SEQUENCE [LARGE SCALE GENOMIC DNA]</scope>
</reference>
<proteinExistence type="predicted"/>
<dbReference type="Proteomes" id="UP000274504">
    <property type="component" value="Unassembled WGS sequence"/>
</dbReference>
<evidence type="ECO:0000313" key="4">
    <source>
        <dbReference type="WBParaSite" id="HDID_0000374501-mRNA-1"/>
    </source>
</evidence>
<dbReference type="AlphaFoldDB" id="A0A0R3SFV3"/>
<accession>A0A0R3SFV3</accession>
<protein>
    <submittedName>
        <fullName evidence="4">Rho-GAP domain-containing protein</fullName>
    </submittedName>
</protein>
<name>A0A0R3SFV3_HYMDI</name>
<evidence type="ECO:0000313" key="2">
    <source>
        <dbReference type="EMBL" id="VDL38317.1"/>
    </source>
</evidence>
<feature type="region of interest" description="Disordered" evidence="1">
    <location>
        <begin position="219"/>
        <end position="288"/>
    </location>
</feature>
<gene>
    <name evidence="2" type="ORF">HDID_LOCUS3743</name>
</gene>
<sequence length="415" mass="47010">MSYFLQRPDRNNSSGISFLRRKEAGSSLAVDILRGRGSAKPDYTVGCLTSTASPQLNKLYNTPTILPIYTEEVPFEGSIESGTVVDSLLSNQNSPTRSRRLKPPPPTPPSRQECFPLTDIYKDIYPSHSIQRRPANMGWTGSRSLDGWRFENNVFYENPLSFSPGNLSVVKERGTEILPTKTDSSRNGSVNNLDNYEFKNSLEKAPFKQITQPLRSVMSSDDETQYPHIPINHSRLSMNSTSSPKPYRQRSPWKSFLKESTVPDVPVDKRESPTRKTRSSRLKLLSTNHHRLSLEKSVTWKDDKRKPRKVDKQALATQTSIDVQAIPMDDLVSVLADLCDTLENSSIFLPASLKRETSPDTCPPSSTQSLSKLADYRRRSVELSREMKQLSIRTEKVSKNFPKRHGNARLYIPYN</sequence>
<organism evidence="4">
    <name type="scientific">Hymenolepis diminuta</name>
    <name type="common">Rat tapeworm</name>
    <dbReference type="NCBI Taxonomy" id="6216"/>
    <lineage>
        <taxon>Eukaryota</taxon>
        <taxon>Metazoa</taxon>
        <taxon>Spiralia</taxon>
        <taxon>Lophotrochozoa</taxon>
        <taxon>Platyhelminthes</taxon>
        <taxon>Cestoda</taxon>
        <taxon>Eucestoda</taxon>
        <taxon>Cyclophyllidea</taxon>
        <taxon>Hymenolepididae</taxon>
        <taxon>Hymenolepis</taxon>
    </lineage>
</organism>
<reference evidence="4" key="1">
    <citation type="submission" date="2017-02" db="UniProtKB">
        <authorList>
            <consortium name="WormBaseParasite"/>
        </authorList>
    </citation>
    <scope>IDENTIFICATION</scope>
</reference>
<evidence type="ECO:0000313" key="3">
    <source>
        <dbReference type="Proteomes" id="UP000274504"/>
    </source>
</evidence>
<dbReference type="STRING" id="6216.A0A0R3SFV3"/>
<dbReference type="OrthoDB" id="203862at2759"/>